<reference evidence="1 2" key="1">
    <citation type="submission" date="2021-03" db="EMBL/GenBank/DDBJ databases">
        <title>Whole genome shotgun sequence of Actinoplanes toevensis NBRC 105298.</title>
        <authorList>
            <person name="Komaki H."/>
            <person name="Tamura T."/>
        </authorList>
    </citation>
    <scope>NUCLEOTIDE SEQUENCE [LARGE SCALE GENOMIC DNA]</scope>
    <source>
        <strain evidence="1 2">NBRC 105298</strain>
    </source>
</reference>
<name>A0A919T5S4_9ACTN</name>
<sequence>MTQTPKPAAKLVLVTTHRIFDWDVDPGEHYLVSADGREGSAYFVVCKNGDNWYVDGENKKHPTPKKSQAARIFGSLNPGTSRQHRPPPY</sequence>
<proteinExistence type="predicted"/>
<dbReference type="EMBL" id="BOQN01000009">
    <property type="protein sequence ID" value="GIM88887.1"/>
    <property type="molecule type" value="Genomic_DNA"/>
</dbReference>
<dbReference type="RefSeq" id="WP_213004867.1">
    <property type="nucleotide sequence ID" value="NZ_BOQN01000009.1"/>
</dbReference>
<keyword evidence="2" id="KW-1185">Reference proteome</keyword>
<evidence type="ECO:0000313" key="1">
    <source>
        <dbReference type="EMBL" id="GIM88887.1"/>
    </source>
</evidence>
<dbReference type="AlphaFoldDB" id="A0A919T5S4"/>
<evidence type="ECO:0000313" key="2">
    <source>
        <dbReference type="Proteomes" id="UP000677082"/>
    </source>
</evidence>
<dbReference type="Proteomes" id="UP000677082">
    <property type="component" value="Unassembled WGS sequence"/>
</dbReference>
<gene>
    <name evidence="1" type="ORF">Ato02nite_006800</name>
</gene>
<organism evidence="1 2">
    <name type="scientific">Paractinoplanes toevensis</name>
    <dbReference type="NCBI Taxonomy" id="571911"/>
    <lineage>
        <taxon>Bacteria</taxon>
        <taxon>Bacillati</taxon>
        <taxon>Actinomycetota</taxon>
        <taxon>Actinomycetes</taxon>
        <taxon>Micromonosporales</taxon>
        <taxon>Micromonosporaceae</taxon>
        <taxon>Paractinoplanes</taxon>
    </lineage>
</organism>
<accession>A0A919T5S4</accession>
<protein>
    <submittedName>
        <fullName evidence="1">Uncharacterized protein</fullName>
    </submittedName>
</protein>
<comment type="caution">
    <text evidence="1">The sequence shown here is derived from an EMBL/GenBank/DDBJ whole genome shotgun (WGS) entry which is preliminary data.</text>
</comment>